<keyword evidence="8" id="KW-1185">Reference proteome</keyword>
<dbReference type="GO" id="GO:0005634">
    <property type="term" value="C:nucleus"/>
    <property type="evidence" value="ECO:0007669"/>
    <property type="project" value="UniProtKB-SubCell"/>
</dbReference>
<dbReference type="Gene3D" id="4.10.280.10">
    <property type="entry name" value="Helix-loop-helix DNA-binding domain"/>
    <property type="match status" value="1"/>
</dbReference>
<dbReference type="PANTHER" id="PTHR45914">
    <property type="entry name" value="TRANSCRIPTION FACTOR HEC3-RELATED"/>
    <property type="match status" value="1"/>
</dbReference>
<evidence type="ECO:0000256" key="5">
    <source>
        <dbReference type="ARBA" id="ARBA00023242"/>
    </source>
</evidence>
<keyword evidence="3" id="KW-0238">DNA-binding</keyword>
<organism evidence="7 8">
    <name type="scientific">Tagetes erecta</name>
    <name type="common">African marigold</name>
    <dbReference type="NCBI Taxonomy" id="13708"/>
    <lineage>
        <taxon>Eukaryota</taxon>
        <taxon>Viridiplantae</taxon>
        <taxon>Streptophyta</taxon>
        <taxon>Embryophyta</taxon>
        <taxon>Tracheophyta</taxon>
        <taxon>Spermatophyta</taxon>
        <taxon>Magnoliopsida</taxon>
        <taxon>eudicotyledons</taxon>
        <taxon>Gunneridae</taxon>
        <taxon>Pentapetalae</taxon>
        <taxon>asterids</taxon>
        <taxon>campanulids</taxon>
        <taxon>Asterales</taxon>
        <taxon>Asteraceae</taxon>
        <taxon>Asteroideae</taxon>
        <taxon>Heliantheae alliance</taxon>
        <taxon>Tageteae</taxon>
        <taxon>Tagetes</taxon>
    </lineage>
</organism>
<evidence type="ECO:0000259" key="6">
    <source>
        <dbReference type="PROSITE" id="PS50888"/>
    </source>
</evidence>
<proteinExistence type="predicted"/>
<dbReference type="EMBL" id="JAUHHV010000001">
    <property type="protein sequence ID" value="KAK1438893.1"/>
    <property type="molecule type" value="Genomic_DNA"/>
</dbReference>
<evidence type="ECO:0000256" key="1">
    <source>
        <dbReference type="ARBA" id="ARBA00004123"/>
    </source>
</evidence>
<evidence type="ECO:0000256" key="2">
    <source>
        <dbReference type="ARBA" id="ARBA00023015"/>
    </source>
</evidence>
<keyword evidence="4" id="KW-0804">Transcription</keyword>
<sequence length="194" mass="22895">MDFFFHYRNPNFQSSSSSSILLTNTKSSNNTLIHGNQLSDQKKMMKKKKMMSRKLVKLSTDPQSVAARERRHRISEKLKVLRSLIPGGDTRNLDTVSMLEEAIQYVKYLKSQIWLHQTMITFQNDDFDQQHPTHDQDLHDPTSDHLQYFYDHEIMLPQYDQLGFADQGSSFKLQDESDYNMVSLSHHHHHHLYQ</sequence>
<dbReference type="PROSITE" id="PS50888">
    <property type="entry name" value="BHLH"/>
    <property type="match status" value="1"/>
</dbReference>
<dbReference type="Proteomes" id="UP001229421">
    <property type="component" value="Unassembled WGS sequence"/>
</dbReference>
<evidence type="ECO:0000256" key="3">
    <source>
        <dbReference type="ARBA" id="ARBA00023125"/>
    </source>
</evidence>
<dbReference type="SUPFAM" id="SSF47459">
    <property type="entry name" value="HLH, helix-loop-helix DNA-binding domain"/>
    <property type="match status" value="1"/>
</dbReference>
<dbReference type="CDD" id="cd11454">
    <property type="entry name" value="bHLH_AtIND_like"/>
    <property type="match status" value="1"/>
</dbReference>
<dbReference type="AlphaFoldDB" id="A0AAD8LG08"/>
<keyword evidence="2" id="KW-0805">Transcription regulation</keyword>
<feature type="domain" description="BHLH" evidence="6">
    <location>
        <begin position="58"/>
        <end position="109"/>
    </location>
</feature>
<protein>
    <recommendedName>
        <fullName evidence="6">BHLH domain-containing protein</fullName>
    </recommendedName>
</protein>
<keyword evidence="5" id="KW-0539">Nucleus</keyword>
<comment type="subcellular location">
    <subcellularLocation>
        <location evidence="1">Nucleus</location>
    </subcellularLocation>
</comment>
<name>A0AAD8LG08_TARER</name>
<reference evidence="7" key="1">
    <citation type="journal article" date="2023" name="bioRxiv">
        <title>Improved chromosome-level genome assembly for marigold (Tagetes erecta).</title>
        <authorList>
            <person name="Jiang F."/>
            <person name="Yuan L."/>
            <person name="Wang S."/>
            <person name="Wang H."/>
            <person name="Xu D."/>
            <person name="Wang A."/>
            <person name="Fan W."/>
        </authorList>
    </citation>
    <scope>NUCLEOTIDE SEQUENCE</scope>
    <source>
        <strain evidence="7">WSJ</strain>
        <tissue evidence="7">Leaf</tissue>
    </source>
</reference>
<dbReference type="InterPro" id="IPR045843">
    <property type="entry name" value="IND-like"/>
</dbReference>
<dbReference type="GO" id="GO:0046983">
    <property type="term" value="F:protein dimerization activity"/>
    <property type="evidence" value="ECO:0007669"/>
    <property type="project" value="InterPro"/>
</dbReference>
<dbReference type="InterPro" id="IPR036638">
    <property type="entry name" value="HLH_DNA-bd_sf"/>
</dbReference>
<dbReference type="GO" id="GO:0003677">
    <property type="term" value="F:DNA binding"/>
    <property type="evidence" value="ECO:0007669"/>
    <property type="project" value="UniProtKB-KW"/>
</dbReference>
<evidence type="ECO:0000256" key="4">
    <source>
        <dbReference type="ARBA" id="ARBA00023163"/>
    </source>
</evidence>
<dbReference type="InterPro" id="IPR011598">
    <property type="entry name" value="bHLH_dom"/>
</dbReference>
<gene>
    <name evidence="7" type="ORF">QVD17_04705</name>
</gene>
<evidence type="ECO:0000313" key="7">
    <source>
        <dbReference type="EMBL" id="KAK1438893.1"/>
    </source>
</evidence>
<comment type="caution">
    <text evidence="7">The sequence shown here is derived from an EMBL/GenBank/DDBJ whole genome shotgun (WGS) entry which is preliminary data.</text>
</comment>
<evidence type="ECO:0000313" key="8">
    <source>
        <dbReference type="Proteomes" id="UP001229421"/>
    </source>
</evidence>
<dbReference type="SMART" id="SM00353">
    <property type="entry name" value="HLH"/>
    <property type="match status" value="1"/>
</dbReference>
<dbReference type="PANTHER" id="PTHR45914:SF2">
    <property type="entry name" value="TRANSCRIPTION FACTOR BHLH140-LIKE PROTEIN"/>
    <property type="match status" value="1"/>
</dbReference>
<dbReference type="GO" id="GO:0003700">
    <property type="term" value="F:DNA-binding transcription factor activity"/>
    <property type="evidence" value="ECO:0007669"/>
    <property type="project" value="InterPro"/>
</dbReference>
<accession>A0AAD8LG08</accession>
<dbReference type="Pfam" id="PF00010">
    <property type="entry name" value="HLH"/>
    <property type="match status" value="1"/>
</dbReference>